<dbReference type="OrthoDB" id="9810247at2"/>
<dbReference type="EMBL" id="NWBU01000004">
    <property type="protein sequence ID" value="PTQ13456.1"/>
    <property type="molecule type" value="Genomic_DNA"/>
</dbReference>
<comment type="caution">
    <text evidence="1">The sequence shown here is derived from an EMBL/GenBank/DDBJ whole genome shotgun (WGS) entry which is preliminary data.</text>
</comment>
<dbReference type="GO" id="GO:0032259">
    <property type="term" value="P:methylation"/>
    <property type="evidence" value="ECO:0007669"/>
    <property type="project" value="UniProtKB-KW"/>
</dbReference>
<dbReference type="AlphaFoldDB" id="A0A2T5G2T6"/>
<reference evidence="1 2" key="1">
    <citation type="submission" date="2017-09" db="EMBL/GenBank/DDBJ databases">
        <title>Sphingomonas panjinensis sp.nov., isolated from oil-contaminated soil.</title>
        <authorList>
            <person name="Wang L."/>
            <person name="Chen L."/>
        </authorList>
    </citation>
    <scope>NUCLEOTIDE SEQUENCE [LARGE SCALE GENOMIC DNA]</scope>
    <source>
        <strain evidence="1 2">FW-11</strain>
    </source>
</reference>
<dbReference type="Pfam" id="PF13489">
    <property type="entry name" value="Methyltransf_23"/>
    <property type="match status" value="1"/>
</dbReference>
<dbReference type="Proteomes" id="UP000244162">
    <property type="component" value="Unassembled WGS sequence"/>
</dbReference>
<dbReference type="PANTHER" id="PTHR43861">
    <property type="entry name" value="TRANS-ACONITATE 2-METHYLTRANSFERASE-RELATED"/>
    <property type="match status" value="1"/>
</dbReference>
<dbReference type="GO" id="GO:0008168">
    <property type="term" value="F:methyltransferase activity"/>
    <property type="evidence" value="ECO:0007669"/>
    <property type="project" value="UniProtKB-KW"/>
</dbReference>
<accession>A0A2T5G2T6</accession>
<evidence type="ECO:0000313" key="1">
    <source>
        <dbReference type="EMBL" id="PTQ13456.1"/>
    </source>
</evidence>
<keyword evidence="2" id="KW-1185">Reference proteome</keyword>
<organism evidence="1 2">
    <name type="scientific">Sphingomonas oleivorans</name>
    <dbReference type="NCBI Taxonomy" id="1735121"/>
    <lineage>
        <taxon>Bacteria</taxon>
        <taxon>Pseudomonadati</taxon>
        <taxon>Pseudomonadota</taxon>
        <taxon>Alphaproteobacteria</taxon>
        <taxon>Sphingomonadales</taxon>
        <taxon>Sphingomonadaceae</taxon>
        <taxon>Sphingomonas</taxon>
    </lineage>
</organism>
<dbReference type="RefSeq" id="WP_107966688.1">
    <property type="nucleotide sequence ID" value="NZ_NWBU01000004.1"/>
</dbReference>
<evidence type="ECO:0000313" key="2">
    <source>
        <dbReference type="Proteomes" id="UP000244162"/>
    </source>
</evidence>
<dbReference type="InterPro" id="IPR029063">
    <property type="entry name" value="SAM-dependent_MTases_sf"/>
</dbReference>
<dbReference type="SUPFAM" id="SSF53335">
    <property type="entry name" value="S-adenosyl-L-methionine-dependent methyltransferases"/>
    <property type="match status" value="1"/>
</dbReference>
<keyword evidence="1" id="KW-0489">Methyltransferase</keyword>
<dbReference type="Gene3D" id="3.40.50.150">
    <property type="entry name" value="Vaccinia Virus protein VP39"/>
    <property type="match status" value="1"/>
</dbReference>
<gene>
    <name evidence="1" type="ORF">CLG96_05045</name>
</gene>
<name>A0A2T5G2T6_9SPHN</name>
<sequence length="248" mass="27429">MDRAVYDRMAEIDRDHWWFVGRRRIVTELLRKHRPAERPLKILEVGCGTGSNIAMLQQFGQVDAIEPDDHARAFAAQRTGLAIKGGYLPDGVALEDGYYDLIVLFDVLEHIPADREALVALKAKLAPGGRIIVTVPAAPWLWSAHDVAHHHQRRYTERTLTDVFANAGFRISHRSHFNSLLFPLIVAVRGIGKLTGREGGDDATPPAPVNALLARLFGAERHMVTRAYLPFGISLAAVAVPVEEPRAA</sequence>
<protein>
    <submittedName>
        <fullName evidence="1">SAM-dependent methyltransferase</fullName>
    </submittedName>
</protein>
<keyword evidence="1" id="KW-0808">Transferase</keyword>
<proteinExistence type="predicted"/>
<dbReference type="CDD" id="cd02440">
    <property type="entry name" value="AdoMet_MTases"/>
    <property type="match status" value="1"/>
</dbReference>